<organism evidence="5 6">
    <name type="scientific">Pandoraea horticolens</name>
    <dbReference type="NCBI Taxonomy" id="2508298"/>
    <lineage>
        <taxon>Bacteria</taxon>
        <taxon>Pseudomonadati</taxon>
        <taxon>Pseudomonadota</taxon>
        <taxon>Betaproteobacteria</taxon>
        <taxon>Burkholderiales</taxon>
        <taxon>Burkholderiaceae</taxon>
        <taxon>Pandoraea</taxon>
    </lineage>
</organism>
<dbReference type="AlphaFoldDB" id="A0A5E4ZAT6"/>
<evidence type="ECO:0000313" key="5">
    <source>
        <dbReference type="EMBL" id="VVE57420.1"/>
    </source>
</evidence>
<dbReference type="Pfam" id="PF13175">
    <property type="entry name" value="AAA_15"/>
    <property type="match status" value="1"/>
</dbReference>
<dbReference type="InterPro" id="IPR051396">
    <property type="entry name" value="Bact_Antivir_Def_Nuclease"/>
</dbReference>
<dbReference type="PANTHER" id="PTHR43581:SF4">
    <property type="entry name" value="ATP_GTP PHOSPHATASE"/>
    <property type="match status" value="1"/>
</dbReference>
<reference evidence="5 6" key="1">
    <citation type="submission" date="2019-08" db="EMBL/GenBank/DDBJ databases">
        <authorList>
            <person name="Peeters C."/>
        </authorList>
    </citation>
    <scope>NUCLEOTIDE SEQUENCE [LARGE SCALE GENOMIC DNA]</scope>
    <source>
        <strain evidence="5 6">LMG 31112</strain>
    </source>
</reference>
<evidence type="ECO:0000256" key="1">
    <source>
        <dbReference type="SAM" id="MobiDB-lite"/>
    </source>
</evidence>
<gene>
    <name evidence="5" type="ORF">PHO31112_05192</name>
</gene>
<name>A0A5E4ZAT6_9BURK</name>
<dbReference type="GO" id="GO:0005524">
    <property type="term" value="F:ATP binding"/>
    <property type="evidence" value="ECO:0007669"/>
    <property type="project" value="InterPro"/>
</dbReference>
<keyword evidence="5" id="KW-0378">Hydrolase</keyword>
<dbReference type="Proteomes" id="UP000343317">
    <property type="component" value="Unassembled WGS sequence"/>
</dbReference>
<dbReference type="PANTHER" id="PTHR43581">
    <property type="entry name" value="ATP/GTP PHOSPHATASE"/>
    <property type="match status" value="1"/>
</dbReference>
<feature type="region of interest" description="Disordered" evidence="1">
    <location>
        <begin position="640"/>
        <end position="661"/>
    </location>
</feature>
<dbReference type="GO" id="GO:0016887">
    <property type="term" value="F:ATP hydrolysis activity"/>
    <property type="evidence" value="ECO:0007669"/>
    <property type="project" value="InterPro"/>
</dbReference>
<dbReference type="EMBL" id="CABPSM010000027">
    <property type="protein sequence ID" value="VVE57420.1"/>
    <property type="molecule type" value="Genomic_DNA"/>
</dbReference>
<dbReference type="Pfam" id="PF13304">
    <property type="entry name" value="AAA_21"/>
    <property type="match status" value="1"/>
</dbReference>
<dbReference type="SUPFAM" id="SSF52540">
    <property type="entry name" value="P-loop containing nucleoside triphosphate hydrolases"/>
    <property type="match status" value="1"/>
</dbReference>
<dbReference type="InterPro" id="IPR003959">
    <property type="entry name" value="ATPase_AAA_core"/>
</dbReference>
<keyword evidence="5" id="KW-0540">Nuclease</keyword>
<protein>
    <submittedName>
        <fullName evidence="5">ATP-dependent endonuclease</fullName>
    </submittedName>
</protein>
<dbReference type="RefSeq" id="WP_150624381.1">
    <property type="nucleotide sequence ID" value="NZ_CABPSM010000027.1"/>
</dbReference>
<feature type="domain" description="ATPase AAA-type core" evidence="3">
    <location>
        <begin position="136"/>
        <end position="360"/>
    </location>
</feature>
<evidence type="ECO:0000259" key="4">
    <source>
        <dbReference type="Pfam" id="PF20469"/>
    </source>
</evidence>
<evidence type="ECO:0000259" key="3">
    <source>
        <dbReference type="Pfam" id="PF13304"/>
    </source>
</evidence>
<dbReference type="InterPro" id="IPR041685">
    <property type="entry name" value="AAA_GajA/Old/RecF-like"/>
</dbReference>
<dbReference type="Pfam" id="PF20469">
    <property type="entry name" value="OLD-like_TOPRIM"/>
    <property type="match status" value="1"/>
</dbReference>
<sequence length="661" mass="72309">MYIEQLLLTNFRCFGPAGTSIDLTSGLTTFVGVNGAGKTAALQALQRLFGITGEQRRLRRQDFHVPAAEPAPPLQRALTLEAILAFPELDEADANAGAIPEFFQQMAADDAGQLKCRLRLEATWIDDGSLEGAIEQKYWAIRTLGAFAEADCIELKALDRARIQMIYVPASRDGTSQVTSFLRGRLWRAINWSQGVRRSFADAGSALNGAFAAEPAVDIVVGAVTRRWQQVHTAGTDTTPLFRPIDLRFEEAIRKVEVVFRPDEAGRERALDDLSDGQRSLFHLAMTAATLDIEANIAANAAAGFQPGGVPLPGLTLIAVEEPENNLAPFYLSRIVRQIEELTAGPRAQAVISSHSASILARVDPAQVRHFRLNPVDRTARVRAIRLPQDQEEASKFIREAVRTYPELYFARFAVLGEGASEEVVLPRLAEAMNLDIDRSFVAVVPLGGRHVNHLWRLLTDLDIPHATLLDLDWGRDGGGWGRIKTACTQLLAVGVAPQAIFAQPSPAGPAADLATFDRNPAEDFAGLTNWANALRQHNVFFCTPLDLDYSMLRAFPGAYQVLEPGRQGPSQRGNPRTAVLGEEGRHGLYGAEHEQLLRWYRYLFLGRGKPSTHVRVLSDQTSQALTAGAPEELRALLTSISARLAPPPPPPQNQHQPPAA</sequence>
<feature type="domain" description="OLD protein-like TOPRIM" evidence="4">
    <location>
        <begin position="410"/>
        <end position="473"/>
    </location>
</feature>
<dbReference type="CDD" id="cd01026">
    <property type="entry name" value="TOPRIM_OLD"/>
    <property type="match status" value="1"/>
</dbReference>
<dbReference type="GO" id="GO:0004519">
    <property type="term" value="F:endonuclease activity"/>
    <property type="evidence" value="ECO:0007669"/>
    <property type="project" value="UniProtKB-KW"/>
</dbReference>
<accession>A0A5E4ZAT6</accession>
<dbReference type="Gene3D" id="3.40.50.300">
    <property type="entry name" value="P-loop containing nucleotide triphosphate hydrolases"/>
    <property type="match status" value="2"/>
</dbReference>
<keyword evidence="6" id="KW-1185">Reference proteome</keyword>
<evidence type="ECO:0000259" key="2">
    <source>
        <dbReference type="Pfam" id="PF13175"/>
    </source>
</evidence>
<feature type="domain" description="Endonuclease GajA/Old nuclease/RecF-like AAA" evidence="2">
    <location>
        <begin position="1"/>
        <end position="50"/>
    </location>
</feature>
<keyword evidence="5" id="KW-0255">Endonuclease</keyword>
<evidence type="ECO:0000313" key="6">
    <source>
        <dbReference type="Proteomes" id="UP000343317"/>
    </source>
</evidence>
<dbReference type="InterPro" id="IPR034139">
    <property type="entry name" value="TOPRIM_OLD"/>
</dbReference>
<dbReference type="InterPro" id="IPR027417">
    <property type="entry name" value="P-loop_NTPase"/>
</dbReference>
<proteinExistence type="predicted"/>